<evidence type="ECO:0000256" key="1">
    <source>
        <dbReference type="SAM" id="MobiDB-lite"/>
    </source>
</evidence>
<dbReference type="Gene3D" id="2.30.42.10">
    <property type="match status" value="1"/>
</dbReference>
<feature type="compositionally biased region" description="Polar residues" evidence="1">
    <location>
        <begin position="1"/>
        <end position="27"/>
    </location>
</feature>
<feature type="region of interest" description="Disordered" evidence="1">
    <location>
        <begin position="1"/>
        <end position="89"/>
    </location>
</feature>
<feature type="domain" description="PDZ" evidence="2">
    <location>
        <begin position="384"/>
        <end position="452"/>
    </location>
</feature>
<dbReference type="GeneID" id="106470826"/>
<dbReference type="SMART" id="SM00228">
    <property type="entry name" value="PDZ"/>
    <property type="match status" value="1"/>
</dbReference>
<protein>
    <submittedName>
        <fullName evidence="4">Uncharacterized protein LOC106470826</fullName>
    </submittedName>
</protein>
<dbReference type="InterPro" id="IPR001478">
    <property type="entry name" value="PDZ"/>
</dbReference>
<feature type="compositionally biased region" description="Low complexity" evidence="1">
    <location>
        <begin position="54"/>
        <end position="71"/>
    </location>
</feature>
<dbReference type="SUPFAM" id="SSF50156">
    <property type="entry name" value="PDZ domain-like"/>
    <property type="match status" value="1"/>
</dbReference>
<accession>A0ABM1TH17</accession>
<dbReference type="InterPro" id="IPR031865">
    <property type="entry name" value="DUF4757"/>
</dbReference>
<dbReference type="Proteomes" id="UP000694941">
    <property type="component" value="Unplaced"/>
</dbReference>
<feature type="compositionally biased region" description="Polar residues" evidence="1">
    <location>
        <begin position="641"/>
        <end position="661"/>
    </location>
</feature>
<feature type="region of interest" description="Disordered" evidence="1">
    <location>
        <begin position="551"/>
        <end position="574"/>
    </location>
</feature>
<evidence type="ECO:0000259" key="2">
    <source>
        <dbReference type="PROSITE" id="PS50106"/>
    </source>
</evidence>
<reference evidence="4" key="1">
    <citation type="submission" date="2025-08" db="UniProtKB">
        <authorList>
            <consortium name="RefSeq"/>
        </authorList>
    </citation>
    <scope>IDENTIFICATION</scope>
    <source>
        <tissue evidence="4">Muscle</tissue>
    </source>
</reference>
<evidence type="ECO:0000313" key="3">
    <source>
        <dbReference type="Proteomes" id="UP000694941"/>
    </source>
</evidence>
<name>A0ABM1TH17_LIMPO</name>
<evidence type="ECO:0000313" key="4">
    <source>
        <dbReference type="RefSeq" id="XP_022255173.1"/>
    </source>
</evidence>
<feature type="region of interest" description="Disordered" evidence="1">
    <location>
        <begin position="638"/>
        <end position="661"/>
    </location>
</feature>
<sequence length="851" mass="95833">MPGTCRNSATLNKNYEESVSSANNGTRETSKPTLDIDPVNNHNGCHSRDDSFESLDSSGSSGSHSRQLSGDSTGGIGLKKTLPQGASTPAINPLQFVKVKPCSLSQKAQEQIQLAKETKIAKEKVKDEEEEWQGNLDSWRSRRKKVSEKVIKRVEEIRQIELDEQLRHQPNKTKTFSRMMEERSLKRKPLNLPIYSDQEVGYLGQLDSNEERQQDAIQFGSNNENNAKDQSWKTEAFHEIRNEKYEENGMKSQCFKHNRDKYFNDETSSAIDMQLQEENILCSGVGNSESSKAFCSDETGDSDSGSFIVTDSVKDSHITCNVFGNVSPDNSNVVEKCPSENKTEHADDSLEFTTGTELLEEFSSSQLVTKNDQHKCDGIELYLHLWLRKDNGIKDFGFRIKENDTSFTVESVDPGSASDLAGLRVGDQVWAINGEKTKGRSHSSLVFAIKQSMYTGLLELAVWRPFSTDKEREKDVNCRNVPGYSETKLSKNEEYSFDKNISKINKKEIEMNSNNSLSREVSKFENITLTTGITDSRESNIKNKTPFYETKSTLDTQRTVKKPPPVPKKPKHTVLPKNTSRIEQIELEKNIDYPRNEISENSCVEKETFVDDFEQLNIEIATSFTSEANKELGASVDYKTSDQQQSEDVTQPQTSGISDTKWTTECVKSEVDQESKDQQLNNKVPLVSIMQELQSLDSTGKVENTAKISTEKPFLENNSFLDKPLNIETIKQQERMLQGEADEREVLPAYNPVKEELGLSVVYQSDDLPVMSVPSVHTSSATIIQEDLTQENTSIVHGRNTESDAFSENENEVTFNQKDDIKEILNLSDQLPASPGDITSERKTLVILKFS</sequence>
<dbReference type="Pfam" id="PF00595">
    <property type="entry name" value="PDZ"/>
    <property type="match status" value="1"/>
</dbReference>
<dbReference type="PROSITE" id="PS50106">
    <property type="entry name" value="PDZ"/>
    <property type="match status" value="1"/>
</dbReference>
<dbReference type="Pfam" id="PF15949">
    <property type="entry name" value="DUF4757"/>
    <property type="match status" value="1"/>
</dbReference>
<proteinExistence type="predicted"/>
<gene>
    <name evidence="4" type="primary">LOC106470826</name>
</gene>
<dbReference type="CDD" id="cd00136">
    <property type="entry name" value="PDZ_canonical"/>
    <property type="match status" value="1"/>
</dbReference>
<organism evidence="3 4">
    <name type="scientific">Limulus polyphemus</name>
    <name type="common">Atlantic horseshoe crab</name>
    <dbReference type="NCBI Taxonomy" id="6850"/>
    <lineage>
        <taxon>Eukaryota</taxon>
        <taxon>Metazoa</taxon>
        <taxon>Ecdysozoa</taxon>
        <taxon>Arthropoda</taxon>
        <taxon>Chelicerata</taxon>
        <taxon>Merostomata</taxon>
        <taxon>Xiphosura</taxon>
        <taxon>Limulidae</taxon>
        <taxon>Limulus</taxon>
    </lineage>
</organism>
<dbReference type="InterPro" id="IPR036034">
    <property type="entry name" value="PDZ_sf"/>
</dbReference>
<keyword evidence="3" id="KW-1185">Reference proteome</keyword>
<dbReference type="RefSeq" id="XP_022255173.1">
    <property type="nucleotide sequence ID" value="XM_022399465.1"/>
</dbReference>